<proteinExistence type="predicted"/>
<dbReference type="InterPro" id="IPR001173">
    <property type="entry name" value="Glyco_trans_2-like"/>
</dbReference>
<evidence type="ECO:0000313" key="1">
    <source>
        <dbReference type="EMBL" id="BCJ92948.1"/>
    </source>
</evidence>
<dbReference type="PANTHER" id="PTHR43630:SF2">
    <property type="entry name" value="GLYCOSYLTRANSFERASE"/>
    <property type="match status" value="1"/>
</dbReference>
<accession>A0A6S6R1R9</accession>
<dbReference type="Gene3D" id="1.25.40.10">
    <property type="entry name" value="Tetratricopeptide repeat domain"/>
    <property type="match status" value="2"/>
</dbReference>
<dbReference type="Pfam" id="PF13181">
    <property type="entry name" value="TPR_8"/>
    <property type="match status" value="1"/>
</dbReference>
<gene>
    <name evidence="1" type="ORF">acsn021_05170</name>
</gene>
<sequence>MISLSLCMIVKNEETNIESCLKSISSYIDEIIIVDTGSEDRTKELAMKYTDKVYNFEWNNNFADARNFSLSKSSNDYVLVLDCDEIVQDINIIEIKKLIEENPDKIGRLLIVNEFKRKGVPYKSKERLSRLFSKKHYAYNGMIHEQIVPIFDKEISTYDVPLKIIHNGYTGDVEARKFKTDRNINLLKTALKETPDDPYIIYQLGKSYYMEEEYLGACKYFERALYYDLDTRLEYVQDMVESYGYSLLNSAQYDVALQLLNVYEDFSHSADFIFLVALILMNNGEFQEAVNEFIKATEKKECKMEGVNDYLAYYNIGVIFECLGDNETSRKYYEKCGKYKVLKNA</sequence>
<dbReference type="PROSITE" id="PS50005">
    <property type="entry name" value="TPR"/>
    <property type="match status" value="1"/>
</dbReference>
<dbReference type="InterPro" id="IPR019734">
    <property type="entry name" value="TPR_rpt"/>
</dbReference>
<keyword evidence="2" id="KW-1185">Reference proteome</keyword>
<dbReference type="EMBL" id="AP023367">
    <property type="protein sequence ID" value="BCJ92948.1"/>
    <property type="molecule type" value="Genomic_DNA"/>
</dbReference>
<dbReference type="RefSeq" id="WP_184092632.1">
    <property type="nucleotide sequence ID" value="NZ_AP023367.1"/>
</dbReference>
<organism evidence="1 2">
    <name type="scientific">Anaerocolumna cellulosilytica</name>
    <dbReference type="NCBI Taxonomy" id="433286"/>
    <lineage>
        <taxon>Bacteria</taxon>
        <taxon>Bacillati</taxon>
        <taxon>Bacillota</taxon>
        <taxon>Clostridia</taxon>
        <taxon>Lachnospirales</taxon>
        <taxon>Lachnospiraceae</taxon>
        <taxon>Anaerocolumna</taxon>
    </lineage>
</organism>
<dbReference type="SMART" id="SM00028">
    <property type="entry name" value="TPR"/>
    <property type="match status" value="3"/>
</dbReference>
<dbReference type="Proteomes" id="UP000515561">
    <property type="component" value="Chromosome"/>
</dbReference>
<dbReference type="AlphaFoldDB" id="A0A6S6R1R9"/>
<reference evidence="1 2" key="1">
    <citation type="journal article" date="2016" name="Int. J. Syst. Evol. Microbiol.">
        <title>Descriptions of Anaerotaenia torta gen. nov., sp. nov. and Anaerocolumna cellulosilytica gen. nov., sp. nov. isolated from a methanogenic reactor of cattle waste.</title>
        <authorList>
            <person name="Uek A."/>
            <person name="Ohtaki Y."/>
            <person name="Kaku N."/>
            <person name="Ueki K."/>
        </authorList>
    </citation>
    <scope>NUCLEOTIDE SEQUENCE [LARGE SCALE GENOMIC DNA]</scope>
    <source>
        <strain evidence="1 2">SN021</strain>
    </source>
</reference>
<evidence type="ECO:0000313" key="2">
    <source>
        <dbReference type="Proteomes" id="UP000515561"/>
    </source>
</evidence>
<protein>
    <submittedName>
        <fullName evidence="1">Uncharacterized protein</fullName>
    </submittedName>
</protein>
<dbReference type="SUPFAM" id="SSF48452">
    <property type="entry name" value="TPR-like"/>
    <property type="match status" value="1"/>
</dbReference>
<dbReference type="Gene3D" id="3.90.550.10">
    <property type="entry name" value="Spore Coat Polysaccharide Biosynthesis Protein SpsA, Chain A"/>
    <property type="match status" value="1"/>
</dbReference>
<dbReference type="PANTHER" id="PTHR43630">
    <property type="entry name" value="POLY-BETA-1,6-N-ACETYL-D-GLUCOSAMINE SYNTHASE"/>
    <property type="match status" value="1"/>
</dbReference>
<dbReference type="InterPro" id="IPR011990">
    <property type="entry name" value="TPR-like_helical_dom_sf"/>
</dbReference>
<dbReference type="SUPFAM" id="SSF53448">
    <property type="entry name" value="Nucleotide-diphospho-sugar transferases"/>
    <property type="match status" value="1"/>
</dbReference>
<name>A0A6S6R1R9_9FIRM</name>
<dbReference type="CDD" id="cd02511">
    <property type="entry name" value="Beta4Glucosyltransferase"/>
    <property type="match status" value="1"/>
</dbReference>
<dbReference type="Pfam" id="PF00535">
    <property type="entry name" value="Glycos_transf_2"/>
    <property type="match status" value="1"/>
</dbReference>
<dbReference type="KEGG" id="acel:acsn021_05170"/>
<dbReference type="InterPro" id="IPR029044">
    <property type="entry name" value="Nucleotide-diphossugar_trans"/>
</dbReference>